<proteinExistence type="inferred from homology"/>
<keyword evidence="6 10" id="KW-0547">Nucleotide-binding</keyword>
<dbReference type="GO" id="GO:0005524">
    <property type="term" value="F:ATP binding"/>
    <property type="evidence" value="ECO:0007669"/>
    <property type="project" value="UniProtKB-UniRule"/>
</dbReference>
<comment type="catalytic activity">
    <reaction evidence="9 10">
        <text>adenosine(37) in tRNA + dimethylallyl diphosphate = N(6)-dimethylallyladenosine(37) in tRNA + diphosphate</text>
        <dbReference type="Rhea" id="RHEA:26482"/>
        <dbReference type="Rhea" id="RHEA-COMP:10162"/>
        <dbReference type="Rhea" id="RHEA-COMP:10375"/>
        <dbReference type="ChEBI" id="CHEBI:33019"/>
        <dbReference type="ChEBI" id="CHEBI:57623"/>
        <dbReference type="ChEBI" id="CHEBI:74411"/>
        <dbReference type="ChEBI" id="CHEBI:74415"/>
        <dbReference type="EC" id="2.5.1.75"/>
    </reaction>
</comment>
<evidence type="ECO:0000313" key="11">
    <source>
        <dbReference type="EMBL" id="KXK08700.1"/>
    </source>
</evidence>
<evidence type="ECO:0000256" key="10">
    <source>
        <dbReference type="HAMAP-Rule" id="MF_00185"/>
    </source>
</evidence>
<feature type="binding site" evidence="10">
    <location>
        <begin position="25"/>
        <end position="30"/>
    </location>
    <ligand>
        <name>substrate</name>
    </ligand>
</feature>
<sequence>MKRLQGLLPIMKASKQSILAVVGPTASGKSDFALELAEKLHGEIINLDSRQVYKYLDIGTNKDPLSDSEEYIEKNGHKIYCKLIMNKQKAWLFDIVTPDQSFTLSDYLELAQIVIDDCLRRNVTPILVGGTGLYLDGLIKGYNLTTKPDIQLRQKLNSLSVEKLFEIYKEKHLEDALSLNNSDKKNKVRLIRLIEKDGKVESNSDSKYNIVILYPKFIRSELFNKIDERSRKMYEQGLITEVTKAIEMGYKLSKPLMGNTYAEAIRCIKKEISMDDAIRITAAKHRQYATRQITWFEGEGRGYKLNKLTFSPESITEAIGIWEKEKNQ</sequence>
<keyword evidence="4 10" id="KW-0808">Transferase</keyword>
<dbReference type="GO" id="GO:0052381">
    <property type="term" value="F:tRNA dimethylallyltransferase activity"/>
    <property type="evidence" value="ECO:0007669"/>
    <property type="project" value="UniProtKB-UniRule"/>
</dbReference>
<evidence type="ECO:0000256" key="3">
    <source>
        <dbReference type="ARBA" id="ARBA00005842"/>
    </source>
</evidence>
<dbReference type="HAMAP" id="MF_00185">
    <property type="entry name" value="IPP_trans"/>
    <property type="match status" value="1"/>
</dbReference>
<evidence type="ECO:0000256" key="5">
    <source>
        <dbReference type="ARBA" id="ARBA00022694"/>
    </source>
</evidence>
<feature type="region of interest" description="Interaction with substrate tRNA" evidence="10">
    <location>
        <begin position="48"/>
        <end position="51"/>
    </location>
</feature>
<feature type="binding site" evidence="10">
    <location>
        <begin position="23"/>
        <end position="30"/>
    </location>
    <ligand>
        <name>ATP</name>
        <dbReference type="ChEBI" id="CHEBI:30616"/>
    </ligand>
</feature>
<organism evidence="11 12">
    <name type="scientific">candidate division WS6 bacterium OLB21</name>
    <dbReference type="NCBI Taxonomy" id="1617427"/>
    <lineage>
        <taxon>Bacteria</taxon>
        <taxon>Candidatus Dojkabacteria</taxon>
    </lineage>
</organism>
<dbReference type="InterPro" id="IPR018022">
    <property type="entry name" value="IPT"/>
</dbReference>
<comment type="subunit">
    <text evidence="10">Monomer.</text>
</comment>
<dbReference type="SUPFAM" id="SSF52540">
    <property type="entry name" value="P-loop containing nucleoside triphosphate hydrolases"/>
    <property type="match status" value="1"/>
</dbReference>
<dbReference type="InterPro" id="IPR027417">
    <property type="entry name" value="P-loop_NTPase"/>
</dbReference>
<evidence type="ECO:0000313" key="12">
    <source>
        <dbReference type="Proteomes" id="UP000070449"/>
    </source>
</evidence>
<dbReference type="EC" id="2.5.1.75" evidence="10"/>
<dbReference type="EMBL" id="JYPD01000022">
    <property type="protein sequence ID" value="KXK08700.1"/>
    <property type="molecule type" value="Genomic_DNA"/>
</dbReference>
<dbReference type="PANTHER" id="PTHR11088">
    <property type="entry name" value="TRNA DIMETHYLALLYLTRANSFERASE"/>
    <property type="match status" value="1"/>
</dbReference>
<keyword evidence="5 10" id="KW-0819">tRNA processing</keyword>
<evidence type="ECO:0000256" key="8">
    <source>
        <dbReference type="ARBA" id="ARBA00022842"/>
    </source>
</evidence>
<dbReference type="STRING" id="1617427.UZ20_WS6002000704"/>
<comment type="cofactor">
    <cofactor evidence="1 10">
        <name>Mg(2+)</name>
        <dbReference type="ChEBI" id="CHEBI:18420"/>
    </cofactor>
</comment>
<protein>
    <recommendedName>
        <fullName evidence="10">tRNA dimethylallyltransferase</fullName>
        <ecNumber evidence="10">2.5.1.75</ecNumber>
    </recommendedName>
    <alternativeName>
        <fullName evidence="10">Dimethylallyl diphosphate:tRNA dimethylallyltransferase</fullName>
        <shortName evidence="10">DMAPP:tRNA dimethylallyltransferase</shortName>
        <shortName evidence="10">DMATase</shortName>
    </alternativeName>
    <alternativeName>
        <fullName evidence="10">Isopentenyl-diphosphate:tRNA isopentenyltransferase</fullName>
        <shortName evidence="10">IPP transferase</shortName>
        <shortName evidence="10">IPPT</shortName>
        <shortName evidence="10">IPTase</shortName>
    </alternativeName>
</protein>
<dbReference type="AlphaFoldDB" id="A0A136KH04"/>
<feature type="site" description="Interaction with substrate tRNA" evidence="10">
    <location>
        <position position="131"/>
    </location>
</feature>
<dbReference type="InterPro" id="IPR039657">
    <property type="entry name" value="Dimethylallyltransferase"/>
</dbReference>
<evidence type="ECO:0000256" key="2">
    <source>
        <dbReference type="ARBA" id="ARBA00003213"/>
    </source>
</evidence>
<comment type="caution">
    <text evidence="11">The sequence shown here is derived from an EMBL/GenBank/DDBJ whole genome shotgun (WGS) entry which is preliminary data.</text>
</comment>
<name>A0A136KH04_9BACT</name>
<comment type="caution">
    <text evidence="10">Lacks conserved residue(s) required for the propagation of feature annotation.</text>
</comment>
<keyword evidence="8 10" id="KW-0460">Magnesium</keyword>
<keyword evidence="7 10" id="KW-0067">ATP-binding</keyword>
<comment type="similarity">
    <text evidence="3 10">Belongs to the IPP transferase family.</text>
</comment>
<dbReference type="Gene3D" id="3.40.50.300">
    <property type="entry name" value="P-loop containing nucleotide triphosphate hydrolases"/>
    <property type="match status" value="1"/>
</dbReference>
<dbReference type="PANTHER" id="PTHR11088:SF60">
    <property type="entry name" value="TRNA DIMETHYLALLYLTRANSFERASE"/>
    <property type="match status" value="1"/>
</dbReference>
<dbReference type="GO" id="GO:0006400">
    <property type="term" value="P:tRNA modification"/>
    <property type="evidence" value="ECO:0007669"/>
    <property type="project" value="TreeGrafter"/>
</dbReference>
<evidence type="ECO:0000256" key="9">
    <source>
        <dbReference type="ARBA" id="ARBA00049563"/>
    </source>
</evidence>
<comment type="function">
    <text evidence="2 10">Catalyzes the transfer of a dimethylallyl group onto the adenine at position 37 in tRNAs that read codons beginning with uridine, leading to the formation of N6-(dimethylallyl)adenosine (i(6)A).</text>
</comment>
<evidence type="ECO:0000256" key="6">
    <source>
        <dbReference type="ARBA" id="ARBA00022741"/>
    </source>
</evidence>
<evidence type="ECO:0000256" key="7">
    <source>
        <dbReference type="ARBA" id="ARBA00022840"/>
    </source>
</evidence>
<evidence type="ECO:0000256" key="4">
    <source>
        <dbReference type="ARBA" id="ARBA00022679"/>
    </source>
</evidence>
<dbReference type="PATRIC" id="fig|1617427.3.peg.737"/>
<evidence type="ECO:0000256" key="1">
    <source>
        <dbReference type="ARBA" id="ARBA00001946"/>
    </source>
</evidence>
<accession>A0A136KH04</accession>
<dbReference type="Proteomes" id="UP000070449">
    <property type="component" value="Unassembled WGS sequence"/>
</dbReference>
<dbReference type="Pfam" id="PF01715">
    <property type="entry name" value="IPPT"/>
    <property type="match status" value="1"/>
</dbReference>
<gene>
    <name evidence="10 11" type="primary">miaA</name>
    <name evidence="11" type="ORF">UZ20_WS6002000704</name>
</gene>
<feature type="site" description="Interaction with substrate tRNA" evidence="10">
    <location>
        <position position="153"/>
    </location>
</feature>
<dbReference type="Gene3D" id="1.10.287.890">
    <property type="entry name" value="Crystal structure of tRNA isopentenylpyrophosphate transferase (bh2366) domain"/>
    <property type="match status" value="1"/>
</dbReference>
<reference evidence="11 12" key="1">
    <citation type="submission" date="2015-02" db="EMBL/GenBank/DDBJ databases">
        <title>Improved understanding of the partial-nitritation anammox process through 23 genomes representing the majority of the microbial community.</title>
        <authorList>
            <person name="Speth D.R."/>
            <person name="In T Zandt M."/>
            <person name="Guerrero Cruz S."/>
            <person name="Jetten M.S."/>
            <person name="Dutilh B.E."/>
        </authorList>
    </citation>
    <scope>NUCLEOTIDE SEQUENCE [LARGE SCALE GENOMIC DNA]</scope>
    <source>
        <strain evidence="11">OLB21</strain>
    </source>
</reference>